<proteinExistence type="predicted"/>
<evidence type="ECO:0000313" key="3">
    <source>
        <dbReference type="Proteomes" id="UP001498421"/>
    </source>
</evidence>
<name>A0ABR1HY45_9HYPO</name>
<evidence type="ECO:0000313" key="2">
    <source>
        <dbReference type="EMBL" id="KAK7426011.1"/>
    </source>
</evidence>
<feature type="region of interest" description="Disordered" evidence="1">
    <location>
        <begin position="360"/>
        <end position="406"/>
    </location>
</feature>
<organism evidence="2 3">
    <name type="scientific">Neonectria magnoliae</name>
    <dbReference type="NCBI Taxonomy" id="2732573"/>
    <lineage>
        <taxon>Eukaryota</taxon>
        <taxon>Fungi</taxon>
        <taxon>Dikarya</taxon>
        <taxon>Ascomycota</taxon>
        <taxon>Pezizomycotina</taxon>
        <taxon>Sordariomycetes</taxon>
        <taxon>Hypocreomycetidae</taxon>
        <taxon>Hypocreales</taxon>
        <taxon>Nectriaceae</taxon>
        <taxon>Neonectria</taxon>
    </lineage>
</organism>
<feature type="compositionally biased region" description="Acidic residues" evidence="1">
    <location>
        <begin position="383"/>
        <end position="406"/>
    </location>
</feature>
<reference evidence="2 3" key="1">
    <citation type="journal article" date="2025" name="Microbiol. Resour. Announc.">
        <title>Draft genome sequences for Neonectria magnoliae and Neonectria punicea, canker pathogens of Liriodendron tulipifera and Acer saccharum in West Virginia.</title>
        <authorList>
            <person name="Petronek H.M."/>
            <person name="Kasson M.T."/>
            <person name="Metheny A.M."/>
            <person name="Stauder C.M."/>
            <person name="Lovett B."/>
            <person name="Lynch S.C."/>
            <person name="Garnas J.R."/>
            <person name="Kasson L.R."/>
            <person name="Stajich J.E."/>
        </authorList>
    </citation>
    <scope>NUCLEOTIDE SEQUENCE [LARGE SCALE GENOMIC DNA]</scope>
    <source>
        <strain evidence="2 3">NRRL 64651</strain>
    </source>
</reference>
<accession>A0ABR1HY45</accession>
<keyword evidence="3" id="KW-1185">Reference proteome</keyword>
<sequence length="609" mass="69535">MDAEKDANVLAAISASTQQIAVEIEKIRHQRGADNIAIQDLLERLYNTICDLSEFKRVSPVPEDKIIEADKALLAVWYGLFAPIRALSSWMPKPEGRFLGSRMMLFVMQAWAFQEGLPFELEGSQVSRDRVRLQIDFCLALDEALLANLGIIWNESQHRDDFRWALTHLGRNGQSVRTNYNKAAMRALSPEELWEVPGMTTKQNWVPRPNDEPVYDKFEHATAVWYGEPDTEGGRRPIIRQTLYSEGPLRFDMTHCLIDKDDPKKETWLKGPRLLRSMQFVLDARQILYPRIVKERNRTAREVLGWRLPMETLRQVFGYLETPDRHPYLSALDLTLVYRPLMAPPVACVECGKARGAAKDEAKEEAKEEENDGKNGDGKDKDKDEDEDDEDNDEDDEDEYEDDDEFETWEEITCPMKSFIVWNLALRRFHTFHPYHGGALALCEYHDICPGHHEDDFWPVGSELSLRSYLESIIASRLAPDDNVDSEDSEDDFGFFSNLATLESAGFGSMGTLKDIQHGDEALVHQWKELPRYGLDDKDFEAERAMMGGASGLLNAMLHNRSIVPVFNKDGSCQGTSGGEATWVWGWTTEHEEKAVSALKMLHSYCAWC</sequence>
<evidence type="ECO:0000256" key="1">
    <source>
        <dbReference type="SAM" id="MobiDB-lite"/>
    </source>
</evidence>
<protein>
    <submittedName>
        <fullName evidence="2">Uncharacterized protein</fullName>
    </submittedName>
</protein>
<feature type="compositionally biased region" description="Basic and acidic residues" evidence="1">
    <location>
        <begin position="360"/>
        <end position="382"/>
    </location>
</feature>
<gene>
    <name evidence="2" type="ORF">QQZ08_007459</name>
</gene>
<comment type="caution">
    <text evidence="2">The sequence shown here is derived from an EMBL/GenBank/DDBJ whole genome shotgun (WGS) entry which is preliminary data.</text>
</comment>
<dbReference type="EMBL" id="JAZAVK010000072">
    <property type="protein sequence ID" value="KAK7426011.1"/>
    <property type="molecule type" value="Genomic_DNA"/>
</dbReference>
<dbReference type="Proteomes" id="UP001498421">
    <property type="component" value="Unassembled WGS sequence"/>
</dbReference>